<evidence type="ECO:0000313" key="1">
    <source>
        <dbReference type="EMBL" id="KAK3334916.1"/>
    </source>
</evidence>
<name>A0AAE0J0Z0_9PEZI</name>
<proteinExistence type="predicted"/>
<reference evidence="1" key="2">
    <citation type="submission" date="2023-06" db="EMBL/GenBank/DDBJ databases">
        <authorList>
            <consortium name="Lawrence Berkeley National Laboratory"/>
            <person name="Haridas S."/>
            <person name="Hensen N."/>
            <person name="Bonometti L."/>
            <person name="Westerberg I."/>
            <person name="Brannstrom I.O."/>
            <person name="Guillou S."/>
            <person name="Cros-Aarteil S."/>
            <person name="Calhoun S."/>
            <person name="Kuo A."/>
            <person name="Mondo S."/>
            <person name="Pangilinan J."/>
            <person name="Riley R."/>
            <person name="Labutti K."/>
            <person name="Andreopoulos B."/>
            <person name="Lipzen A."/>
            <person name="Chen C."/>
            <person name="Yanf M."/>
            <person name="Daum C."/>
            <person name="Ng V."/>
            <person name="Clum A."/>
            <person name="Steindorff A."/>
            <person name="Ohm R."/>
            <person name="Martin F."/>
            <person name="Silar P."/>
            <person name="Natvig D."/>
            <person name="Lalanne C."/>
            <person name="Gautier V."/>
            <person name="Ament-Velasquez S.L."/>
            <person name="Kruys A."/>
            <person name="Hutchinson M.I."/>
            <person name="Powell A.J."/>
            <person name="Barry K."/>
            <person name="Miller A.N."/>
            <person name="Grigoriev I.V."/>
            <person name="Debuchy R."/>
            <person name="Gladieux P."/>
            <person name="Thoren M.H."/>
            <person name="Johannesson H."/>
        </authorList>
    </citation>
    <scope>NUCLEOTIDE SEQUENCE</scope>
    <source>
        <strain evidence="1">CBS 560.94</strain>
    </source>
</reference>
<reference evidence="1" key="1">
    <citation type="journal article" date="2023" name="Mol. Phylogenet. Evol.">
        <title>Genome-scale phylogeny and comparative genomics of the fungal order Sordariales.</title>
        <authorList>
            <person name="Hensen N."/>
            <person name="Bonometti L."/>
            <person name="Westerberg I."/>
            <person name="Brannstrom I.O."/>
            <person name="Guillou S."/>
            <person name="Cros-Aarteil S."/>
            <person name="Calhoun S."/>
            <person name="Haridas S."/>
            <person name="Kuo A."/>
            <person name="Mondo S."/>
            <person name="Pangilinan J."/>
            <person name="Riley R."/>
            <person name="LaButti K."/>
            <person name="Andreopoulos B."/>
            <person name="Lipzen A."/>
            <person name="Chen C."/>
            <person name="Yan M."/>
            <person name="Daum C."/>
            <person name="Ng V."/>
            <person name="Clum A."/>
            <person name="Steindorff A."/>
            <person name="Ohm R.A."/>
            <person name="Martin F."/>
            <person name="Silar P."/>
            <person name="Natvig D.O."/>
            <person name="Lalanne C."/>
            <person name="Gautier V."/>
            <person name="Ament-Velasquez S.L."/>
            <person name="Kruys A."/>
            <person name="Hutchinson M.I."/>
            <person name="Powell A.J."/>
            <person name="Barry K."/>
            <person name="Miller A.N."/>
            <person name="Grigoriev I.V."/>
            <person name="Debuchy R."/>
            <person name="Gladieux P."/>
            <person name="Hiltunen Thoren M."/>
            <person name="Johannesson H."/>
        </authorList>
    </citation>
    <scope>NUCLEOTIDE SEQUENCE</scope>
    <source>
        <strain evidence="1">CBS 560.94</strain>
    </source>
</reference>
<gene>
    <name evidence="1" type="ORF">B0H65DRAFT_553247</name>
</gene>
<dbReference type="GeneID" id="87867101"/>
<accession>A0AAE0J0Z0</accession>
<dbReference type="Proteomes" id="UP001278500">
    <property type="component" value="Unassembled WGS sequence"/>
</dbReference>
<dbReference type="AlphaFoldDB" id="A0AAE0J0Z0"/>
<sequence length="199" mass="23338">MSIPRMPDGSSFYFSSISEVYMADTRQGLKQVWKLPVHMTSPNAFQPTIPPTMGEAEDIIRRMERYDQMDGKRRVCTALELYYEQAGKKLNNEPGKNFQALWDQLVASAQEAVQDAITNSKRYERPIEWAQLRVDSKLWEARCALYAIEKWDLGLENQGIKKYEPDQCYYKLPRCRMQYPEEEDLEVYQPLILHRNGTI</sequence>
<keyword evidence="2" id="KW-1185">Reference proteome</keyword>
<protein>
    <submittedName>
        <fullName evidence="1">Uncharacterized protein</fullName>
    </submittedName>
</protein>
<organism evidence="1 2">
    <name type="scientific">Neurospora tetraspora</name>
    <dbReference type="NCBI Taxonomy" id="94610"/>
    <lineage>
        <taxon>Eukaryota</taxon>
        <taxon>Fungi</taxon>
        <taxon>Dikarya</taxon>
        <taxon>Ascomycota</taxon>
        <taxon>Pezizomycotina</taxon>
        <taxon>Sordariomycetes</taxon>
        <taxon>Sordariomycetidae</taxon>
        <taxon>Sordariales</taxon>
        <taxon>Sordariaceae</taxon>
        <taxon>Neurospora</taxon>
    </lineage>
</organism>
<dbReference type="RefSeq" id="XP_062677082.1">
    <property type="nucleotide sequence ID" value="XM_062829947.1"/>
</dbReference>
<comment type="caution">
    <text evidence="1">The sequence shown here is derived from an EMBL/GenBank/DDBJ whole genome shotgun (WGS) entry which is preliminary data.</text>
</comment>
<dbReference type="EMBL" id="JAUEPP010000009">
    <property type="protein sequence ID" value="KAK3334916.1"/>
    <property type="molecule type" value="Genomic_DNA"/>
</dbReference>
<evidence type="ECO:0000313" key="2">
    <source>
        <dbReference type="Proteomes" id="UP001278500"/>
    </source>
</evidence>